<dbReference type="EMBL" id="JACHIR010000001">
    <property type="protein sequence ID" value="MBB5890829.1"/>
    <property type="molecule type" value="Genomic_DNA"/>
</dbReference>
<comment type="caution">
    <text evidence="6">The sequence shown here is derived from an EMBL/GenBank/DDBJ whole genome shotgun (WGS) entry which is preliminary data.</text>
</comment>
<dbReference type="Proteomes" id="UP000585638">
    <property type="component" value="Unassembled WGS sequence"/>
</dbReference>
<dbReference type="RefSeq" id="WP_184860529.1">
    <property type="nucleotide sequence ID" value="NZ_BAAAWY010000073.1"/>
</dbReference>
<organism evidence="6 7">
    <name type="scientific">Kutzneria kofuensis</name>
    <dbReference type="NCBI Taxonomy" id="103725"/>
    <lineage>
        <taxon>Bacteria</taxon>
        <taxon>Bacillati</taxon>
        <taxon>Actinomycetota</taxon>
        <taxon>Actinomycetes</taxon>
        <taxon>Pseudonocardiales</taxon>
        <taxon>Pseudonocardiaceae</taxon>
        <taxon>Kutzneria</taxon>
    </lineage>
</organism>
<dbReference type="GO" id="GO:0006508">
    <property type="term" value="P:proteolysis"/>
    <property type="evidence" value="ECO:0007669"/>
    <property type="project" value="UniProtKB-KW"/>
</dbReference>
<dbReference type="GO" id="GO:0004252">
    <property type="term" value="F:serine-type endopeptidase activity"/>
    <property type="evidence" value="ECO:0007669"/>
    <property type="project" value="InterPro"/>
</dbReference>
<dbReference type="SUPFAM" id="SSF52743">
    <property type="entry name" value="Subtilisin-like"/>
    <property type="match status" value="1"/>
</dbReference>
<dbReference type="GO" id="GO:0008240">
    <property type="term" value="F:tripeptidyl-peptidase activity"/>
    <property type="evidence" value="ECO:0007669"/>
    <property type="project" value="TreeGrafter"/>
</dbReference>
<keyword evidence="7" id="KW-1185">Reference proteome</keyword>
<evidence type="ECO:0000256" key="4">
    <source>
        <dbReference type="SAM" id="SignalP"/>
    </source>
</evidence>
<dbReference type="InterPro" id="IPR050819">
    <property type="entry name" value="Tripeptidyl-peptidase_I"/>
</dbReference>
<reference evidence="6 7" key="1">
    <citation type="submission" date="2020-08" db="EMBL/GenBank/DDBJ databases">
        <title>Sequencing the genomes of 1000 actinobacteria strains.</title>
        <authorList>
            <person name="Klenk H.-P."/>
        </authorList>
    </citation>
    <scope>NUCLEOTIDE SEQUENCE [LARGE SCALE GENOMIC DNA]</scope>
    <source>
        <strain evidence="6 7">DSM 43851</strain>
    </source>
</reference>
<keyword evidence="1 6" id="KW-0645">Protease</keyword>
<evidence type="ECO:0000313" key="7">
    <source>
        <dbReference type="Proteomes" id="UP000585638"/>
    </source>
</evidence>
<evidence type="ECO:0000256" key="3">
    <source>
        <dbReference type="ARBA" id="ARBA00022825"/>
    </source>
</evidence>
<dbReference type="CDD" id="cd04056">
    <property type="entry name" value="Peptidases_S53"/>
    <property type="match status" value="1"/>
</dbReference>
<feature type="signal peptide" evidence="4">
    <location>
        <begin position="1"/>
        <end position="24"/>
    </location>
</feature>
<gene>
    <name evidence="6" type="ORF">BJ998_002025</name>
</gene>
<evidence type="ECO:0000256" key="2">
    <source>
        <dbReference type="ARBA" id="ARBA00022801"/>
    </source>
</evidence>
<dbReference type="InterPro" id="IPR000209">
    <property type="entry name" value="Peptidase_S8/S53_dom"/>
</dbReference>
<proteinExistence type="predicted"/>
<dbReference type="PROSITE" id="PS51695">
    <property type="entry name" value="SEDOLISIN"/>
    <property type="match status" value="1"/>
</dbReference>
<dbReference type="PROSITE" id="PS00138">
    <property type="entry name" value="SUBTILASE_SER"/>
    <property type="match status" value="1"/>
</dbReference>
<feature type="chain" id="PRO_5030848837" evidence="4">
    <location>
        <begin position="25"/>
        <end position="388"/>
    </location>
</feature>
<dbReference type="Pfam" id="PF00082">
    <property type="entry name" value="Peptidase_S8"/>
    <property type="match status" value="1"/>
</dbReference>
<dbReference type="PANTHER" id="PTHR14218">
    <property type="entry name" value="PROTEASE S8 TRIPEPTIDYL PEPTIDASE I CLN2"/>
    <property type="match status" value="1"/>
</dbReference>
<evidence type="ECO:0000256" key="1">
    <source>
        <dbReference type="ARBA" id="ARBA00022670"/>
    </source>
</evidence>
<protein>
    <submittedName>
        <fullName evidence="6">Subtilase family serine protease</fullName>
    </submittedName>
</protein>
<keyword evidence="2" id="KW-0378">Hydrolase</keyword>
<dbReference type="AlphaFoldDB" id="A0A7W9NFS8"/>
<feature type="domain" description="Peptidase S53" evidence="5">
    <location>
        <begin position="65"/>
        <end position="388"/>
    </location>
</feature>
<name>A0A7W9NFS8_9PSEU</name>
<dbReference type="Gene3D" id="3.40.50.200">
    <property type="entry name" value="Peptidase S8/S53 domain"/>
    <property type="match status" value="1"/>
</dbReference>
<dbReference type="PANTHER" id="PTHR14218:SF15">
    <property type="entry name" value="TRIPEPTIDYL-PEPTIDASE 1"/>
    <property type="match status" value="1"/>
</dbReference>
<evidence type="ECO:0000259" key="5">
    <source>
        <dbReference type="PROSITE" id="PS51695"/>
    </source>
</evidence>
<evidence type="ECO:0000313" key="6">
    <source>
        <dbReference type="EMBL" id="MBB5890829.1"/>
    </source>
</evidence>
<dbReference type="InterPro" id="IPR036852">
    <property type="entry name" value="Peptidase_S8/S53_dom_sf"/>
</dbReference>
<keyword evidence="4" id="KW-0732">Signal</keyword>
<dbReference type="InterPro" id="IPR023828">
    <property type="entry name" value="Peptidase_S8_Ser-AS"/>
</dbReference>
<keyword evidence="3" id="KW-0720">Serine protease</keyword>
<sequence>MNRFRAAVLAGALLTLGLPAMAVAAPDTTMHTACTSTTNSTTPTMHCFALYRSTHAFGPNATPEGYGPADLRSAYKLPSTGGAGQTIAIVDAYDNPNAEADLATYRQQFGLPACTTANGCFKKVNQRGAASPLPTGSPNWGVEISLDLDMVSAACPDCHILLVEADTPTSENLGAAEDTAARSGASAVSNSYGTDEFNGMDADAKHYQHPGVAILASSGDYGFQPASFPASLANVIAVGGTTLAKADNARGWTETAWSRAGSGCSAWIPKPAWQHDANCGMRTVADVAAVADTDPGLAVYDTYGLGTQAGWITVGGTSASSPFIAGIIGLAGNGSQITDASSLYTHADKLFDVVGGSNGYCGGDYLCTGLDGYDAPTGLGSPNGVGAL</sequence>
<dbReference type="InterPro" id="IPR030400">
    <property type="entry name" value="Sedolisin_dom"/>
</dbReference>
<accession>A0A7W9NFS8</accession>